<dbReference type="RefSeq" id="XP_033533169.1">
    <property type="nucleotide sequence ID" value="XM_033678158.1"/>
</dbReference>
<reference evidence="4" key="3">
    <citation type="submission" date="2025-04" db="UniProtKB">
        <authorList>
            <consortium name="RefSeq"/>
        </authorList>
    </citation>
    <scope>IDENTIFICATION</scope>
    <source>
        <strain evidence="4">CBS 781.70</strain>
    </source>
</reference>
<reference evidence="2 4" key="1">
    <citation type="submission" date="2020-01" db="EMBL/GenBank/DDBJ databases">
        <authorList>
            <consortium name="DOE Joint Genome Institute"/>
            <person name="Haridas S."/>
            <person name="Albert R."/>
            <person name="Binder M."/>
            <person name="Bloem J."/>
            <person name="Labutti K."/>
            <person name="Salamov A."/>
            <person name="Andreopoulos B."/>
            <person name="Baker S.E."/>
            <person name="Barry K."/>
            <person name="Bills G."/>
            <person name="Bluhm B.H."/>
            <person name="Cannon C."/>
            <person name="Castanera R."/>
            <person name="Culley D.E."/>
            <person name="Daum C."/>
            <person name="Ezra D."/>
            <person name="Gonzalez J.B."/>
            <person name="Henrissat B."/>
            <person name="Kuo A."/>
            <person name="Liang C."/>
            <person name="Lipzen A."/>
            <person name="Lutzoni F."/>
            <person name="Magnuson J."/>
            <person name="Mondo S."/>
            <person name="Nolan M."/>
            <person name="Ohm R."/>
            <person name="Pangilinan J."/>
            <person name="Park H.-J."/>
            <person name="Ramirez L."/>
            <person name="Alfaro M."/>
            <person name="Sun H."/>
            <person name="Tritt A."/>
            <person name="Yoshinaga Y."/>
            <person name="Zwiers L.-H."/>
            <person name="Turgeon B.G."/>
            <person name="Goodwin S.B."/>
            <person name="Spatafora J.W."/>
            <person name="Crous P.W."/>
            <person name="Grigoriev I.V."/>
        </authorList>
    </citation>
    <scope>NUCLEOTIDE SEQUENCE</scope>
    <source>
        <strain evidence="2 4">CBS 781.70</strain>
    </source>
</reference>
<name>A0A6G1G0J2_9PEZI</name>
<sequence length="846" mass="92691">MALFSSSKLLKISKMSSLPSLRPSDSLSMPQRPISSLFTTSFALVFDVPLRRSAVLIDTSVPIRVDPEFALDATLFIAWPFSQMSGLFNSGLHSLSDTCHRAFHGDNRFKYIDRSTDLPSKLSTLLRACNPNYTFPQTTDDIKQLLQTCSHPICGSYPDYNSGTWGSRVRSKRLQEFYGLSDWQLPSPSSTPKSNFDPSTFDTPKPARFPLHFQDALGTPYVQARNTPAIGQRPENAIAEQQGAPVNPYAPNSHSANLRSSVHHSSASQYPYSTPDLTNQHHTSFPISPVSQSNQLRPSSAVQAVRPSNMNPFQVQTPPPTRDSSTRRRDPGGQMVPPATPLHAASAQRNITTPNSNFPQGGSVFESPFQFNPLQFSPDVFQFPTPGPVSAPPYGTQHFWDQNVRSDGVEVPPSLLSDDPFGASPQRADMASWQPFGERPVFQIPQQPFPESSPIHHAHQQGMWPPNQMQAMPSQPVAQPVQQPPVSVHPHMLVSTSTASDAPGFRPHYVQMGAIQENRQPYEQQARESNRDREAARKPREQHSRAPHNMSSNPSQFMARPGLQRSNTDSGFRRIQRSHVQEQRFGTVRQPPDTTSIPRKPSPLKHLSQAALTSIPESNPRPRPRTRLVIDESGRARTETEPTPASPSHASTNSHSSTATNPHRFGSGSHAWLAASSDTDDDDDDLDDPAIHSQRSSFLFQPEPPSGVVGSARKAKHARIDSNERIEVAKMPRSSSAASLSGAHRHASSGGFAHAVSRKLGAAAPLPGNDYRRFSMGSFGGAGSVGMMDEGSSEGATPGISEDGSSSVEGQAQTALKQQILEGRRKKPGKSWGNHPQQQYHHGDMF</sequence>
<accession>A0A6G1G0J2</accession>
<evidence type="ECO:0000256" key="1">
    <source>
        <dbReference type="SAM" id="MobiDB-lite"/>
    </source>
</evidence>
<feature type="compositionally biased region" description="Low complexity" evidence="1">
    <location>
        <begin position="642"/>
        <end position="663"/>
    </location>
</feature>
<dbReference type="AlphaFoldDB" id="A0A6G1G0J2"/>
<evidence type="ECO:0000313" key="3">
    <source>
        <dbReference type="Proteomes" id="UP000504638"/>
    </source>
</evidence>
<evidence type="ECO:0000313" key="4">
    <source>
        <dbReference type="RefSeq" id="XP_033533169.1"/>
    </source>
</evidence>
<dbReference type="GeneID" id="54418728"/>
<dbReference type="EMBL" id="ML975161">
    <property type="protein sequence ID" value="KAF1811538.1"/>
    <property type="molecule type" value="Genomic_DNA"/>
</dbReference>
<feature type="region of interest" description="Disordered" evidence="1">
    <location>
        <begin position="244"/>
        <end position="340"/>
    </location>
</feature>
<protein>
    <submittedName>
        <fullName evidence="2 4">Uncharacterized protein</fullName>
    </submittedName>
</protein>
<feature type="compositionally biased region" description="Polar residues" evidence="1">
    <location>
        <begin position="803"/>
        <end position="817"/>
    </location>
</feature>
<dbReference type="OrthoDB" id="436852at2759"/>
<feature type="compositionally biased region" description="Basic and acidic residues" evidence="1">
    <location>
        <begin position="525"/>
        <end position="544"/>
    </location>
</feature>
<feature type="region of interest" description="Disordered" evidence="1">
    <location>
        <begin position="789"/>
        <end position="846"/>
    </location>
</feature>
<feature type="compositionally biased region" description="Basic and acidic residues" evidence="1">
    <location>
        <begin position="628"/>
        <end position="640"/>
    </location>
</feature>
<feature type="compositionally biased region" description="Polar residues" evidence="1">
    <location>
        <begin position="250"/>
        <end position="316"/>
    </location>
</feature>
<evidence type="ECO:0000313" key="2">
    <source>
        <dbReference type="EMBL" id="KAF1811538.1"/>
    </source>
</evidence>
<feature type="region of interest" description="Disordered" evidence="1">
    <location>
        <begin position="516"/>
        <end position="719"/>
    </location>
</feature>
<reference evidence="4" key="2">
    <citation type="submission" date="2020-04" db="EMBL/GenBank/DDBJ databases">
        <authorList>
            <consortium name="NCBI Genome Project"/>
        </authorList>
    </citation>
    <scope>NUCLEOTIDE SEQUENCE</scope>
    <source>
        <strain evidence="4">CBS 781.70</strain>
    </source>
</reference>
<feature type="compositionally biased region" description="Polar residues" evidence="1">
    <location>
        <begin position="185"/>
        <end position="202"/>
    </location>
</feature>
<feature type="compositionally biased region" description="Acidic residues" evidence="1">
    <location>
        <begin position="678"/>
        <end position="688"/>
    </location>
</feature>
<feature type="region of interest" description="Disordered" evidence="1">
    <location>
        <begin position="185"/>
        <end position="209"/>
    </location>
</feature>
<gene>
    <name evidence="2 4" type="ORF">P152DRAFT_450241</name>
</gene>
<dbReference type="Proteomes" id="UP000504638">
    <property type="component" value="Unplaced"/>
</dbReference>
<organism evidence="2">
    <name type="scientific">Eremomyces bilateralis CBS 781.70</name>
    <dbReference type="NCBI Taxonomy" id="1392243"/>
    <lineage>
        <taxon>Eukaryota</taxon>
        <taxon>Fungi</taxon>
        <taxon>Dikarya</taxon>
        <taxon>Ascomycota</taxon>
        <taxon>Pezizomycotina</taxon>
        <taxon>Dothideomycetes</taxon>
        <taxon>Dothideomycetes incertae sedis</taxon>
        <taxon>Eremomycetales</taxon>
        <taxon>Eremomycetaceae</taxon>
        <taxon>Eremomyces</taxon>
    </lineage>
</organism>
<keyword evidence="3" id="KW-1185">Reference proteome</keyword>
<proteinExistence type="predicted"/>